<dbReference type="HOGENOM" id="CLU_491924_0_0_1"/>
<dbReference type="EMBL" id="GL541648">
    <property type="protein sequence ID" value="KDE08596.1"/>
    <property type="molecule type" value="Genomic_DNA"/>
</dbReference>
<dbReference type="InParanoid" id="U5H0Z3"/>
<evidence type="ECO:0000313" key="4">
    <source>
        <dbReference type="Proteomes" id="UP000017200"/>
    </source>
</evidence>
<feature type="region of interest" description="Disordered" evidence="1">
    <location>
        <begin position="1"/>
        <end position="98"/>
    </location>
</feature>
<feature type="compositionally biased region" description="Low complexity" evidence="1">
    <location>
        <begin position="38"/>
        <end position="47"/>
    </location>
</feature>
<dbReference type="STRING" id="683840.U5H0Z3"/>
<feature type="compositionally biased region" description="Low complexity" evidence="1">
    <location>
        <begin position="291"/>
        <end position="330"/>
    </location>
</feature>
<organism evidence="2">
    <name type="scientific">Microbotryum lychnidis-dioicae (strain p1A1 Lamole / MvSl-1064)</name>
    <name type="common">Anther smut fungus</name>
    <dbReference type="NCBI Taxonomy" id="683840"/>
    <lineage>
        <taxon>Eukaryota</taxon>
        <taxon>Fungi</taxon>
        <taxon>Dikarya</taxon>
        <taxon>Basidiomycota</taxon>
        <taxon>Pucciniomycotina</taxon>
        <taxon>Microbotryomycetes</taxon>
        <taxon>Microbotryales</taxon>
        <taxon>Microbotryaceae</taxon>
        <taxon>Microbotryum</taxon>
    </lineage>
</organism>
<gene>
    <name evidence="2" type="ORF">MVLG_01059</name>
</gene>
<reference evidence="2" key="2">
    <citation type="submission" date="2010-11" db="EMBL/GenBank/DDBJ databases">
        <authorList>
            <consortium name="The Broad Institute Genome Sequencing Platform"/>
            <person name="Earl A."/>
            <person name="Ward D."/>
            <person name="Feldgarden M."/>
            <person name="Gevers D."/>
            <person name="Butler R."/>
            <person name="Young S.K."/>
            <person name="Zeng Q."/>
            <person name="Gargeya S."/>
            <person name="Fitzgerald M."/>
            <person name="Haas B."/>
            <person name="Abouelleil A."/>
            <person name="Alvarado L."/>
            <person name="Arachchi H.M."/>
            <person name="Berlin A."/>
            <person name="Brown A."/>
            <person name="Chapman S.B."/>
            <person name="Chen Z."/>
            <person name="Dunbar C."/>
            <person name="Freedman E."/>
            <person name="Gearin G."/>
            <person name="Gellesch M."/>
            <person name="Goldberg J."/>
            <person name="Griggs A."/>
            <person name="Gujja S."/>
            <person name="Heilman E."/>
            <person name="Heiman D."/>
            <person name="Howarth C."/>
            <person name="Larson L."/>
            <person name="Lui A."/>
            <person name="MacDonald P.J.P."/>
            <person name="Mehta T."/>
            <person name="Montmayeur A."/>
            <person name="Murphy C."/>
            <person name="Neiman D."/>
            <person name="Pearson M."/>
            <person name="Priest M."/>
            <person name="Roberts A."/>
            <person name="Saif S."/>
            <person name="Shea T."/>
            <person name="Shenoy N."/>
            <person name="Sisk P."/>
            <person name="Stolte C."/>
            <person name="Sykes S."/>
            <person name="White J."/>
            <person name="Yandava C."/>
            <person name="Wortman J."/>
            <person name="Nusbaum C."/>
            <person name="Birren B."/>
        </authorList>
    </citation>
    <scope>NUCLEOTIDE SEQUENCE</scope>
    <source>
        <strain evidence="2">P1A1 Lamole</strain>
    </source>
</reference>
<dbReference type="EnsemblFungi" id="MVLG_01059T0">
    <property type="protein sequence ID" value="MVLG_01059T0"/>
    <property type="gene ID" value="MVLG_01059"/>
</dbReference>
<evidence type="ECO:0000313" key="2">
    <source>
        <dbReference type="EMBL" id="KDE08596.1"/>
    </source>
</evidence>
<name>U5H0Z3_USTV1</name>
<reference evidence="4" key="1">
    <citation type="submission" date="2010-11" db="EMBL/GenBank/DDBJ databases">
        <title>The genome sequence of Microbotryum violaceum strain p1A1 Lamole.</title>
        <authorList>
            <person name="Cuomo C."/>
            <person name="Perlin M."/>
            <person name="Young S.K."/>
            <person name="Zeng Q."/>
            <person name="Gargeya S."/>
            <person name="Alvarado L."/>
            <person name="Berlin A."/>
            <person name="Chapman S.B."/>
            <person name="Chen Z."/>
            <person name="Freedman E."/>
            <person name="Gellesch M."/>
            <person name="Goldberg J."/>
            <person name="Griggs A."/>
            <person name="Gujja S."/>
            <person name="Heilman E."/>
            <person name="Heiman D."/>
            <person name="Howarth C."/>
            <person name="Mehta T."/>
            <person name="Neiman D."/>
            <person name="Pearson M."/>
            <person name="Roberts A."/>
            <person name="Saif S."/>
            <person name="Shea T."/>
            <person name="Shenoy N."/>
            <person name="Sisk P."/>
            <person name="Stolte C."/>
            <person name="Sykes S."/>
            <person name="White J."/>
            <person name="Yandava C."/>
            <person name="Haas B."/>
            <person name="Nusbaum C."/>
            <person name="Birren B."/>
        </authorList>
    </citation>
    <scope>NUCLEOTIDE SEQUENCE [LARGE SCALE GENOMIC DNA]</scope>
    <source>
        <strain evidence="4">p1A1 Lamole</strain>
    </source>
</reference>
<dbReference type="EMBL" id="AEIJ01000090">
    <property type="status" value="NOT_ANNOTATED_CDS"/>
    <property type="molecule type" value="Genomic_DNA"/>
</dbReference>
<proteinExistence type="predicted"/>
<keyword evidence="4" id="KW-1185">Reference proteome</keyword>
<feature type="region of interest" description="Disordered" evidence="1">
    <location>
        <begin position="192"/>
        <end position="339"/>
    </location>
</feature>
<dbReference type="Proteomes" id="UP000017200">
    <property type="component" value="Unassembled WGS sequence"/>
</dbReference>
<accession>U5H0Z3</accession>
<feature type="region of interest" description="Disordered" evidence="1">
    <location>
        <begin position="140"/>
        <end position="170"/>
    </location>
</feature>
<sequence>MRQHASLTPPRRSEEPPPGYSVFPPLASPSRSTTRGARLMSSSRSMLNLRATTSDGDSSTHALPQSSVPPSPWLPATFTPSSSPVTGSTSKSRPLLSIPTFFTRAKATHRQESRPALMSLGQIVDPYPVVLTGESVTVARRPRSSSLSHTPSQRAHAMPTSALPSSPRVPQRWISTPEPRFSTALVEADPFRSSHEETRSCSISSHSNKYRPVRHHNGSSPAVSAPVTPSVLSSPSPSSIVHARRDKHRYPANQEHSSRSFLNSNVSEPVMPRPRSTTKHARMPLACRAGSHTSSNSSSSSSPVRSSTESTTKSTRSESSISSWSSNSPSKHLQGSSISKRLKRRGVVLDVEAGDEPLSSPELTTISLSSTPRASPDTPGFQRVLSAMTGQDGVLANEDFFAFSSATRQRSSSVPAPSGLAVNTQPIVIVPEHKQRLAPPFPIGRPLLAQLQPRDVTGSFASTISTTSTEADLKTARVVHARVESTVRASMAVISGTSPIRGPKKPIARIVFVDQSPSSLEDCTPEELMTKIYQLEEQKRALEAALEGMRVNCQ</sequence>
<protein>
    <submittedName>
        <fullName evidence="2 3">Uncharacterized protein</fullName>
    </submittedName>
</protein>
<feature type="compositionally biased region" description="Low complexity" evidence="1">
    <location>
        <begin position="77"/>
        <end position="92"/>
    </location>
</feature>
<dbReference type="OrthoDB" id="10396097at2759"/>
<feature type="region of interest" description="Disordered" evidence="1">
    <location>
        <begin position="353"/>
        <end position="378"/>
    </location>
</feature>
<feature type="compositionally biased region" description="Basic residues" evidence="1">
    <location>
        <begin position="208"/>
        <end position="217"/>
    </location>
</feature>
<evidence type="ECO:0000256" key="1">
    <source>
        <dbReference type="SAM" id="MobiDB-lite"/>
    </source>
</evidence>
<feature type="compositionally biased region" description="Polar residues" evidence="1">
    <location>
        <begin position="361"/>
        <end position="373"/>
    </location>
</feature>
<dbReference type="AlphaFoldDB" id="U5H0Z3"/>
<feature type="compositionally biased region" description="Polar residues" evidence="1">
    <location>
        <begin position="50"/>
        <end position="66"/>
    </location>
</feature>
<feature type="compositionally biased region" description="Polar residues" evidence="1">
    <location>
        <begin position="144"/>
        <end position="153"/>
    </location>
</feature>
<reference evidence="3" key="4">
    <citation type="submission" date="2015-06" db="UniProtKB">
        <authorList>
            <consortium name="EnsemblFungi"/>
        </authorList>
    </citation>
    <scope>IDENTIFICATION</scope>
</reference>
<evidence type="ECO:0000313" key="3">
    <source>
        <dbReference type="EnsemblFungi" id="MVLG_01059T0"/>
    </source>
</evidence>
<feature type="compositionally biased region" description="Low complexity" evidence="1">
    <location>
        <begin position="219"/>
        <end position="239"/>
    </location>
</feature>
<reference evidence="2 4" key="3">
    <citation type="journal article" date="2015" name="BMC Genomics">
        <title>Sex and parasites: genomic and transcriptomic analysis of Microbotryum lychnidis-dioicae, the biotrophic and plant-castrating anther smut fungus.</title>
        <authorList>
            <person name="Perlin M.H."/>
            <person name="Amselem J."/>
            <person name="Fontanillas E."/>
            <person name="Toh S.S."/>
            <person name="Chen Z."/>
            <person name="Goldberg J."/>
            <person name="Duplessis S."/>
            <person name="Henrissat B."/>
            <person name="Young S."/>
            <person name="Zeng Q."/>
            <person name="Aguileta G."/>
            <person name="Petit E."/>
            <person name="Badouin H."/>
            <person name="Andrews J."/>
            <person name="Razeeq D."/>
            <person name="Gabaldon T."/>
            <person name="Quesneville H."/>
            <person name="Giraud T."/>
            <person name="Hood M.E."/>
            <person name="Schultz D.J."/>
            <person name="Cuomo C.A."/>
        </authorList>
    </citation>
    <scope>NUCLEOTIDE SEQUENCE [LARGE SCALE GENOMIC DNA]</scope>
    <source>
        <strain evidence="2">P1A1 Lamole</strain>
        <strain evidence="4">p1A1 Lamole</strain>
    </source>
</reference>